<proteinExistence type="predicted"/>
<reference evidence="1 2" key="1">
    <citation type="submission" date="2024-09" db="EMBL/GenBank/DDBJ databases">
        <authorList>
            <person name="Sun Q."/>
            <person name="Mori K."/>
        </authorList>
    </citation>
    <scope>NUCLEOTIDE SEQUENCE [LARGE SCALE GENOMIC DNA]</scope>
    <source>
        <strain evidence="1 2">JCM 1334</strain>
    </source>
</reference>
<organism evidence="1 2">
    <name type="scientific">Arthrobacter ramosus</name>
    <dbReference type="NCBI Taxonomy" id="1672"/>
    <lineage>
        <taxon>Bacteria</taxon>
        <taxon>Bacillati</taxon>
        <taxon>Actinomycetota</taxon>
        <taxon>Actinomycetes</taxon>
        <taxon>Micrococcales</taxon>
        <taxon>Micrococcaceae</taxon>
        <taxon>Arthrobacter</taxon>
    </lineage>
</organism>
<accession>A0ABV5XUS2</accession>
<dbReference type="Proteomes" id="UP001589702">
    <property type="component" value="Unassembled WGS sequence"/>
</dbReference>
<protein>
    <submittedName>
        <fullName evidence="1">Uncharacterized protein</fullName>
    </submittedName>
</protein>
<name>A0ABV5XUS2_ARTRM</name>
<gene>
    <name evidence="1" type="ORF">ACFFP1_00270</name>
</gene>
<keyword evidence="2" id="KW-1185">Reference proteome</keyword>
<evidence type="ECO:0000313" key="2">
    <source>
        <dbReference type="Proteomes" id="UP001589702"/>
    </source>
</evidence>
<comment type="caution">
    <text evidence="1">The sequence shown here is derived from an EMBL/GenBank/DDBJ whole genome shotgun (WGS) entry which is preliminary data.</text>
</comment>
<evidence type="ECO:0000313" key="1">
    <source>
        <dbReference type="EMBL" id="MFB9817930.1"/>
    </source>
</evidence>
<dbReference type="EMBL" id="JBHMBC010000002">
    <property type="protein sequence ID" value="MFB9817930.1"/>
    <property type="molecule type" value="Genomic_DNA"/>
</dbReference>
<dbReference type="RefSeq" id="WP_234753471.1">
    <property type="nucleotide sequence ID" value="NZ_BAAAWN010000001.1"/>
</dbReference>
<sequence>MKSSMFVFGTDIVGEGVETVLDNVTTRAGVDTISLSATYHNARDVFPHNPRHRVYRHEGDIAWFKPNKKLYPGGFAPPLASDADGVDVLGLVTDAAERRGTDVKAWTIYSHNSRLSATVPDTSVRNVFGDRMRGDLCPSNPLVQDHFAALTADICSYPISTLLAECLHYRAFEHGEHHERYLIDIPGQVRYALGLCFCDSCAAAGALHGVDVPSLETGLRYAIDAALAGATVGFEAALVEDLDRYAVSRVATITALTRDMTNVAMANGVRLSFIDHSGAMSHVMTDVTPEEATSTAARRLGIDPRAAAGAADEYLALIYTDDPERADTMMRGYRALLGDDVPISYGLRPLEPDCSDEGNLAAKVSAARAAGASSVDFYHYAMMPLERLDWISRALDGTKVSSPRSFSS</sequence>